<dbReference type="EnsemblProtists" id="EKX54288">
    <property type="protein sequence ID" value="EKX54288"/>
    <property type="gene ID" value="GUITHDRAFT_99764"/>
</dbReference>
<reference evidence="2" key="3">
    <citation type="submission" date="2015-06" db="UniProtKB">
        <authorList>
            <consortium name="EnsemblProtists"/>
        </authorList>
    </citation>
    <scope>IDENTIFICATION</scope>
</reference>
<keyword evidence="3" id="KW-1185">Reference proteome</keyword>
<evidence type="ECO:0000313" key="3">
    <source>
        <dbReference type="Proteomes" id="UP000011087"/>
    </source>
</evidence>
<reference evidence="3" key="2">
    <citation type="submission" date="2012-11" db="EMBL/GenBank/DDBJ databases">
        <authorList>
            <person name="Kuo A."/>
            <person name="Curtis B.A."/>
            <person name="Tanifuji G."/>
            <person name="Burki F."/>
            <person name="Gruber A."/>
            <person name="Irimia M."/>
            <person name="Maruyama S."/>
            <person name="Arias M.C."/>
            <person name="Ball S.G."/>
            <person name="Gile G.H."/>
            <person name="Hirakawa Y."/>
            <person name="Hopkins J.F."/>
            <person name="Rensing S.A."/>
            <person name="Schmutz J."/>
            <person name="Symeonidi A."/>
            <person name="Elias M."/>
            <person name="Eveleigh R.J."/>
            <person name="Herman E.K."/>
            <person name="Klute M.J."/>
            <person name="Nakayama T."/>
            <person name="Obornik M."/>
            <person name="Reyes-Prieto A."/>
            <person name="Armbrust E.V."/>
            <person name="Aves S.J."/>
            <person name="Beiko R.G."/>
            <person name="Coutinho P."/>
            <person name="Dacks J.B."/>
            <person name="Durnford D.G."/>
            <person name="Fast N.M."/>
            <person name="Green B.R."/>
            <person name="Grisdale C."/>
            <person name="Hempe F."/>
            <person name="Henrissat B."/>
            <person name="Hoppner M.P."/>
            <person name="Ishida K.-I."/>
            <person name="Kim E."/>
            <person name="Koreny L."/>
            <person name="Kroth P.G."/>
            <person name="Liu Y."/>
            <person name="Malik S.-B."/>
            <person name="Maier U.G."/>
            <person name="McRose D."/>
            <person name="Mock T."/>
            <person name="Neilson J.A."/>
            <person name="Onodera N.T."/>
            <person name="Poole A.M."/>
            <person name="Pritham E.J."/>
            <person name="Richards T.A."/>
            <person name="Rocap G."/>
            <person name="Roy S.W."/>
            <person name="Sarai C."/>
            <person name="Schaack S."/>
            <person name="Shirato S."/>
            <person name="Slamovits C.H."/>
            <person name="Spencer D.F."/>
            <person name="Suzuki S."/>
            <person name="Worden A.Z."/>
            <person name="Zauner S."/>
            <person name="Barry K."/>
            <person name="Bell C."/>
            <person name="Bharti A.K."/>
            <person name="Crow J.A."/>
            <person name="Grimwood J."/>
            <person name="Kramer R."/>
            <person name="Lindquist E."/>
            <person name="Lucas S."/>
            <person name="Salamov A."/>
            <person name="McFadden G.I."/>
            <person name="Lane C.E."/>
            <person name="Keeling P.J."/>
            <person name="Gray M.W."/>
            <person name="Grigoriev I.V."/>
            <person name="Archibald J.M."/>
        </authorList>
    </citation>
    <scope>NUCLEOTIDE SEQUENCE</scope>
    <source>
        <strain evidence="3">CCMP2712</strain>
    </source>
</reference>
<organism evidence="1">
    <name type="scientific">Guillardia theta (strain CCMP2712)</name>
    <name type="common">Cryptophyte</name>
    <dbReference type="NCBI Taxonomy" id="905079"/>
    <lineage>
        <taxon>Eukaryota</taxon>
        <taxon>Cryptophyceae</taxon>
        <taxon>Pyrenomonadales</taxon>
        <taxon>Geminigeraceae</taxon>
        <taxon>Guillardia</taxon>
    </lineage>
</organism>
<dbReference type="KEGG" id="gtt:GUITHDRAFT_99764"/>
<dbReference type="RefSeq" id="XP_005841268.1">
    <property type="nucleotide sequence ID" value="XM_005841211.1"/>
</dbReference>
<sequence length="176" mass="19283">MLESDIKHDVKTFNAISSSILEAFKQSSPADPLTVASQIFLVYSYMTAAEQQPDDVTWHHLLVACRLMGGENLSATETIKYFLKQYRKQGSMIEVGKLYDYIKKFVRKVYGTSAFCAPFGSSVNGLGLSDADSPGIQAQPLFHARTPIIKLNTSDGVQADIALQVPAIAMSIRSSD</sequence>
<dbReference type="InterPro" id="IPR043519">
    <property type="entry name" value="NT_sf"/>
</dbReference>
<protein>
    <submittedName>
        <fullName evidence="1 2">Uncharacterized protein</fullName>
    </submittedName>
</protein>
<name>L1K1R6_GUITC</name>
<evidence type="ECO:0000313" key="1">
    <source>
        <dbReference type="EMBL" id="EKX54288.1"/>
    </source>
</evidence>
<dbReference type="Proteomes" id="UP000011087">
    <property type="component" value="Unassembled WGS sequence"/>
</dbReference>
<dbReference type="HOGENOM" id="CLU_1528041_0_0_1"/>
<gene>
    <name evidence="1" type="ORF">GUITHDRAFT_99764</name>
</gene>
<evidence type="ECO:0000313" key="2">
    <source>
        <dbReference type="EnsemblProtists" id="EKX54288"/>
    </source>
</evidence>
<proteinExistence type="predicted"/>
<dbReference type="AlphaFoldDB" id="L1K1R6"/>
<dbReference type="PaxDb" id="55529-EKX54288"/>
<dbReference type="GeneID" id="17311165"/>
<reference evidence="1 3" key="1">
    <citation type="journal article" date="2012" name="Nature">
        <title>Algal genomes reveal evolutionary mosaicism and the fate of nucleomorphs.</title>
        <authorList>
            <consortium name="DOE Joint Genome Institute"/>
            <person name="Curtis B.A."/>
            <person name="Tanifuji G."/>
            <person name="Burki F."/>
            <person name="Gruber A."/>
            <person name="Irimia M."/>
            <person name="Maruyama S."/>
            <person name="Arias M.C."/>
            <person name="Ball S.G."/>
            <person name="Gile G.H."/>
            <person name="Hirakawa Y."/>
            <person name="Hopkins J.F."/>
            <person name="Kuo A."/>
            <person name="Rensing S.A."/>
            <person name="Schmutz J."/>
            <person name="Symeonidi A."/>
            <person name="Elias M."/>
            <person name="Eveleigh R.J."/>
            <person name="Herman E.K."/>
            <person name="Klute M.J."/>
            <person name="Nakayama T."/>
            <person name="Obornik M."/>
            <person name="Reyes-Prieto A."/>
            <person name="Armbrust E.V."/>
            <person name="Aves S.J."/>
            <person name="Beiko R.G."/>
            <person name="Coutinho P."/>
            <person name="Dacks J.B."/>
            <person name="Durnford D.G."/>
            <person name="Fast N.M."/>
            <person name="Green B.R."/>
            <person name="Grisdale C.J."/>
            <person name="Hempel F."/>
            <person name="Henrissat B."/>
            <person name="Hoppner M.P."/>
            <person name="Ishida K."/>
            <person name="Kim E."/>
            <person name="Koreny L."/>
            <person name="Kroth P.G."/>
            <person name="Liu Y."/>
            <person name="Malik S.B."/>
            <person name="Maier U.G."/>
            <person name="McRose D."/>
            <person name="Mock T."/>
            <person name="Neilson J.A."/>
            <person name="Onodera N.T."/>
            <person name="Poole A.M."/>
            <person name="Pritham E.J."/>
            <person name="Richards T.A."/>
            <person name="Rocap G."/>
            <person name="Roy S.W."/>
            <person name="Sarai C."/>
            <person name="Schaack S."/>
            <person name="Shirato S."/>
            <person name="Slamovits C.H."/>
            <person name="Spencer D.F."/>
            <person name="Suzuki S."/>
            <person name="Worden A.Z."/>
            <person name="Zauner S."/>
            <person name="Barry K."/>
            <person name="Bell C."/>
            <person name="Bharti A.K."/>
            <person name="Crow J.A."/>
            <person name="Grimwood J."/>
            <person name="Kramer R."/>
            <person name="Lindquist E."/>
            <person name="Lucas S."/>
            <person name="Salamov A."/>
            <person name="McFadden G.I."/>
            <person name="Lane C.E."/>
            <person name="Keeling P.J."/>
            <person name="Gray M.W."/>
            <person name="Grigoriev I.V."/>
            <person name="Archibald J.M."/>
        </authorList>
    </citation>
    <scope>NUCLEOTIDE SEQUENCE</scope>
    <source>
        <strain evidence="1 3">CCMP2712</strain>
    </source>
</reference>
<accession>L1K1R6</accession>
<dbReference type="EMBL" id="JH992967">
    <property type="protein sequence ID" value="EKX54288.1"/>
    <property type="molecule type" value="Genomic_DNA"/>
</dbReference>
<dbReference type="SUPFAM" id="SSF81301">
    <property type="entry name" value="Nucleotidyltransferase"/>
    <property type="match status" value="1"/>
</dbReference>